<protein>
    <recommendedName>
        <fullName evidence="7">tRNA(Ile)-lysidine synthase</fullName>
        <ecNumber evidence="7">6.3.4.19</ecNumber>
    </recommendedName>
    <alternativeName>
        <fullName evidence="7">tRNA(Ile)-2-lysyl-cytidine synthase</fullName>
    </alternativeName>
    <alternativeName>
        <fullName evidence="7">tRNA(Ile)-lysidine synthetase</fullName>
    </alternativeName>
</protein>
<dbReference type="InterPro" id="IPR015262">
    <property type="entry name" value="tRNA_Ile_lys_synt_subst-bd"/>
</dbReference>
<comment type="catalytic activity">
    <reaction evidence="6 7">
        <text>cytidine(34) in tRNA(Ile2) + L-lysine + ATP = lysidine(34) in tRNA(Ile2) + AMP + diphosphate + H(+)</text>
        <dbReference type="Rhea" id="RHEA:43744"/>
        <dbReference type="Rhea" id="RHEA-COMP:10625"/>
        <dbReference type="Rhea" id="RHEA-COMP:10670"/>
        <dbReference type="ChEBI" id="CHEBI:15378"/>
        <dbReference type="ChEBI" id="CHEBI:30616"/>
        <dbReference type="ChEBI" id="CHEBI:32551"/>
        <dbReference type="ChEBI" id="CHEBI:33019"/>
        <dbReference type="ChEBI" id="CHEBI:82748"/>
        <dbReference type="ChEBI" id="CHEBI:83665"/>
        <dbReference type="ChEBI" id="CHEBI:456215"/>
        <dbReference type="EC" id="6.3.4.19"/>
    </reaction>
</comment>
<dbReference type="GO" id="GO:0032267">
    <property type="term" value="F:tRNA(Ile)-lysidine synthase activity"/>
    <property type="evidence" value="ECO:0007669"/>
    <property type="project" value="UniProtKB-EC"/>
</dbReference>
<reference evidence="10 11" key="1">
    <citation type="submission" date="2020-03" db="EMBL/GenBank/DDBJ databases">
        <title>Leucobacter sp. nov., isolated from beetles.</title>
        <authorList>
            <person name="Hyun D.-W."/>
            <person name="Bae J.-W."/>
        </authorList>
    </citation>
    <scope>NUCLEOTIDE SEQUENCE [LARGE SCALE GENOMIC DNA]</scope>
    <source>
        <strain evidence="10 11">HDW9C</strain>
    </source>
</reference>
<evidence type="ECO:0000256" key="1">
    <source>
        <dbReference type="ARBA" id="ARBA00022490"/>
    </source>
</evidence>
<keyword evidence="11" id="KW-1185">Reference proteome</keyword>
<dbReference type="SUPFAM" id="SSF52402">
    <property type="entry name" value="Adenine nucleotide alpha hydrolases-like"/>
    <property type="match status" value="1"/>
</dbReference>
<comment type="similarity">
    <text evidence="7">Belongs to the tRNA(Ile)-lysidine synthase family.</text>
</comment>
<evidence type="ECO:0000259" key="9">
    <source>
        <dbReference type="Pfam" id="PF09179"/>
    </source>
</evidence>
<dbReference type="Pfam" id="PF09179">
    <property type="entry name" value="TilS"/>
    <property type="match status" value="1"/>
</dbReference>
<organism evidence="10 11">
    <name type="scientific">Leucobacter viscericola</name>
    <dbReference type="NCBI Taxonomy" id="2714935"/>
    <lineage>
        <taxon>Bacteria</taxon>
        <taxon>Bacillati</taxon>
        <taxon>Actinomycetota</taxon>
        <taxon>Actinomycetes</taxon>
        <taxon>Micrococcales</taxon>
        <taxon>Microbacteriaceae</taxon>
        <taxon>Leucobacter</taxon>
    </lineage>
</organism>
<dbReference type="InterPro" id="IPR012094">
    <property type="entry name" value="tRNA_Ile_lys_synt"/>
</dbReference>
<dbReference type="NCBIfam" id="TIGR02432">
    <property type="entry name" value="lysidine_TilS_N"/>
    <property type="match status" value="1"/>
</dbReference>
<dbReference type="Proteomes" id="UP000502677">
    <property type="component" value="Chromosome"/>
</dbReference>
<dbReference type="Gene3D" id="1.20.59.20">
    <property type="match status" value="1"/>
</dbReference>
<dbReference type="EMBL" id="CP049863">
    <property type="protein sequence ID" value="QIK62845.1"/>
    <property type="molecule type" value="Genomic_DNA"/>
</dbReference>
<comment type="subcellular location">
    <subcellularLocation>
        <location evidence="7">Cytoplasm</location>
    </subcellularLocation>
</comment>
<feature type="domain" description="tRNA(Ile)-lysidine/2-thiocytidine synthase N-terminal" evidence="8">
    <location>
        <begin position="39"/>
        <end position="213"/>
    </location>
</feature>
<evidence type="ECO:0000313" key="11">
    <source>
        <dbReference type="Proteomes" id="UP000502677"/>
    </source>
</evidence>
<dbReference type="RefSeq" id="WP_166290315.1">
    <property type="nucleotide sequence ID" value="NZ_CP049863.1"/>
</dbReference>
<feature type="domain" description="tRNA(Ile)-lysidine synthase substrate-binding" evidence="9">
    <location>
        <begin position="268"/>
        <end position="330"/>
    </location>
</feature>
<dbReference type="InterPro" id="IPR014729">
    <property type="entry name" value="Rossmann-like_a/b/a_fold"/>
</dbReference>
<gene>
    <name evidence="7 10" type="primary">tilS</name>
    <name evidence="10" type="ORF">G7068_06260</name>
</gene>
<evidence type="ECO:0000259" key="8">
    <source>
        <dbReference type="Pfam" id="PF01171"/>
    </source>
</evidence>
<evidence type="ECO:0000256" key="7">
    <source>
        <dbReference type="HAMAP-Rule" id="MF_01161"/>
    </source>
</evidence>
<dbReference type="Gene3D" id="3.40.50.620">
    <property type="entry name" value="HUPs"/>
    <property type="match status" value="1"/>
</dbReference>
<name>A0A6G7XE52_9MICO</name>
<proteinExistence type="inferred from homology"/>
<comment type="domain">
    <text evidence="7">The N-terminal region contains the highly conserved SGGXDS motif, predicted to be a P-loop motif involved in ATP binding.</text>
</comment>
<dbReference type="KEGG" id="lvi:G7068_06260"/>
<dbReference type="AlphaFoldDB" id="A0A6G7XE52"/>
<keyword evidence="3 7" id="KW-0819">tRNA processing</keyword>
<dbReference type="PANTHER" id="PTHR43033:SF1">
    <property type="entry name" value="TRNA(ILE)-LYSIDINE SYNTHASE-RELATED"/>
    <property type="match status" value="1"/>
</dbReference>
<dbReference type="GO" id="GO:0005737">
    <property type="term" value="C:cytoplasm"/>
    <property type="evidence" value="ECO:0007669"/>
    <property type="project" value="UniProtKB-SubCell"/>
</dbReference>
<dbReference type="GO" id="GO:0006400">
    <property type="term" value="P:tRNA modification"/>
    <property type="evidence" value="ECO:0007669"/>
    <property type="project" value="UniProtKB-UniRule"/>
</dbReference>
<accession>A0A6G7XE52</accession>
<evidence type="ECO:0000313" key="10">
    <source>
        <dbReference type="EMBL" id="QIK62845.1"/>
    </source>
</evidence>
<dbReference type="InterPro" id="IPR011063">
    <property type="entry name" value="TilS/TtcA_N"/>
</dbReference>
<dbReference type="GO" id="GO:0005524">
    <property type="term" value="F:ATP binding"/>
    <property type="evidence" value="ECO:0007669"/>
    <property type="project" value="UniProtKB-UniRule"/>
</dbReference>
<evidence type="ECO:0000256" key="3">
    <source>
        <dbReference type="ARBA" id="ARBA00022694"/>
    </source>
</evidence>
<dbReference type="InterPro" id="IPR012795">
    <property type="entry name" value="tRNA_Ile_lys_synt_N"/>
</dbReference>
<dbReference type="CDD" id="cd01992">
    <property type="entry name" value="TilS_N"/>
    <property type="match status" value="1"/>
</dbReference>
<evidence type="ECO:0000256" key="4">
    <source>
        <dbReference type="ARBA" id="ARBA00022741"/>
    </source>
</evidence>
<keyword evidence="2 7" id="KW-0436">Ligase</keyword>
<evidence type="ECO:0000256" key="6">
    <source>
        <dbReference type="ARBA" id="ARBA00048539"/>
    </source>
</evidence>
<evidence type="ECO:0000256" key="2">
    <source>
        <dbReference type="ARBA" id="ARBA00022598"/>
    </source>
</evidence>
<feature type="binding site" evidence="7">
    <location>
        <begin position="43"/>
        <end position="48"/>
    </location>
    <ligand>
        <name>ATP</name>
        <dbReference type="ChEBI" id="CHEBI:30616"/>
    </ligand>
</feature>
<keyword evidence="5 7" id="KW-0067">ATP-binding</keyword>
<comment type="function">
    <text evidence="7">Ligates lysine onto the cytidine present at position 34 of the AUA codon-specific tRNA(Ile) that contains the anticodon CAU, in an ATP-dependent manner. Cytidine is converted to lysidine, thus changing the amino acid specificity of the tRNA from methionine to isoleucine.</text>
</comment>
<dbReference type="EC" id="6.3.4.19" evidence="7"/>
<evidence type="ECO:0000256" key="5">
    <source>
        <dbReference type="ARBA" id="ARBA00022840"/>
    </source>
</evidence>
<dbReference type="Pfam" id="PF01171">
    <property type="entry name" value="ATP_bind_3"/>
    <property type="match status" value="1"/>
</dbReference>
<keyword evidence="1 7" id="KW-0963">Cytoplasm</keyword>
<dbReference type="PANTHER" id="PTHR43033">
    <property type="entry name" value="TRNA(ILE)-LYSIDINE SYNTHASE-RELATED"/>
    <property type="match status" value="1"/>
</dbReference>
<keyword evidence="4 7" id="KW-0547">Nucleotide-binding</keyword>
<dbReference type="SUPFAM" id="SSF82829">
    <property type="entry name" value="MesJ substrate recognition domain-like"/>
    <property type="match status" value="1"/>
</dbReference>
<sequence>MNQRPPLPPAVAMTRVAVRRALLGFEGRGSDATELPLALVALSGGADSLALAAAAAFVGSREGWRIGTVIVDHGLQPGSAEVAERAAAQATQLGLDPVTVVRVSVDAPELGPEAAAREARYSALEEQAAHSGASLILTAHTRDDQAEQVLLGIARGSGSRSLAGIPPQRGLILRPFLGVTRADTVAACEAQSLEPWLDPHNEDTAYARVRVRRRVLPVLEAELGPGVAAALARTAEQAREDAAAFDEMVDEQIEDIVEHAEAGIAVSTAALSANPAALRHRIIRRVAEAEFGSELSREHTLAIAALVTDWHGQGAIYVPGVRVTRSAGKLLFVRQVGSPRAT</sequence>
<dbReference type="HAMAP" id="MF_01161">
    <property type="entry name" value="tRNA_Ile_lys_synt"/>
    <property type="match status" value="1"/>
</dbReference>